<dbReference type="InterPro" id="IPR007730">
    <property type="entry name" value="SPOR-like_dom"/>
</dbReference>
<keyword evidence="1" id="KW-0472">Membrane</keyword>
<dbReference type="PROSITE" id="PS51724">
    <property type="entry name" value="SPOR"/>
    <property type="match status" value="1"/>
</dbReference>
<evidence type="ECO:0000256" key="1">
    <source>
        <dbReference type="SAM" id="Phobius"/>
    </source>
</evidence>
<protein>
    <submittedName>
        <fullName evidence="3">Cell division protein</fullName>
    </submittedName>
</protein>
<dbReference type="EMBL" id="AP023322">
    <property type="protein sequence ID" value="BCI62255.1"/>
    <property type="molecule type" value="Genomic_DNA"/>
</dbReference>
<dbReference type="SUPFAM" id="SSF110997">
    <property type="entry name" value="Sporulation related repeat"/>
    <property type="match status" value="1"/>
</dbReference>
<dbReference type="Gene3D" id="3.30.70.1070">
    <property type="entry name" value="Sporulation related repeat"/>
    <property type="match status" value="1"/>
</dbReference>
<keyword evidence="3" id="KW-0132">Cell division</keyword>
<dbReference type="InterPro" id="IPR040495">
    <property type="entry name" value="HU-CCDC81_bac_1"/>
</dbReference>
<dbReference type="AlphaFoldDB" id="A0A7G1HRC6"/>
<evidence type="ECO:0000259" key="2">
    <source>
        <dbReference type="PROSITE" id="PS51724"/>
    </source>
</evidence>
<name>A0A7G1HRC6_9BACT</name>
<keyword evidence="3" id="KW-0131">Cell cycle</keyword>
<feature type="transmembrane region" description="Helical" evidence="1">
    <location>
        <begin position="177"/>
        <end position="194"/>
    </location>
</feature>
<dbReference type="GO" id="GO:0042834">
    <property type="term" value="F:peptidoglycan binding"/>
    <property type="evidence" value="ECO:0007669"/>
    <property type="project" value="InterPro"/>
</dbReference>
<evidence type="ECO:0000313" key="4">
    <source>
        <dbReference type="Proteomes" id="UP000594042"/>
    </source>
</evidence>
<dbReference type="GO" id="GO:0051301">
    <property type="term" value="P:cell division"/>
    <property type="evidence" value="ECO:0007669"/>
    <property type="project" value="UniProtKB-KW"/>
</dbReference>
<dbReference type="Pfam" id="PF18174">
    <property type="entry name" value="HU-CCDC81_bac_1"/>
    <property type="match status" value="1"/>
</dbReference>
<keyword evidence="1" id="KW-1133">Transmembrane helix</keyword>
<proteinExistence type="predicted"/>
<dbReference type="RefSeq" id="WP_200755534.1">
    <property type="nucleotide sequence ID" value="NZ_AP023322.1"/>
</dbReference>
<accession>A0A7G1HRC6</accession>
<sequence length="339" mass="38352">MLELSNYIEYLLAEHDCVIVPDFGGFVNQYRGASFSTDHKEILPPSKNIIFNTNLNHNDGLLINTIMLKENINYEQALSFIKEEIFQLKKQLKTSPKTMYSLGELGHISMDENGTISFIDNKRDKSLYPEIFGLTALNILPLKEYIHQEELPKTNKNKKQSSDIIYIPVNRRIVRRIVAAAAIIIVLMMISTPITNIESDTNYAGIVSSELFDYVESNADKLPEFTLNENSTIQNDDIFADGSSQASVENTPSDEITNVSVKKKQYIVVIATLVSKKAAEKQLQYLKNAGIENDIKILEGSGKSRLYIESFSNKDEAQKYLIQLKSDTKFTDAWIMAID</sequence>
<keyword evidence="4" id="KW-1185">Reference proteome</keyword>
<dbReference type="Proteomes" id="UP000594042">
    <property type="component" value="Chromosome"/>
</dbReference>
<evidence type="ECO:0000313" key="3">
    <source>
        <dbReference type="EMBL" id="BCI62255.1"/>
    </source>
</evidence>
<dbReference type="Pfam" id="PF18175">
    <property type="entry name" value="HU-CCDC81_bac_2"/>
    <property type="match status" value="1"/>
</dbReference>
<gene>
    <name evidence="3" type="ORF">Cop2CBH44_06080</name>
</gene>
<dbReference type="Pfam" id="PF05036">
    <property type="entry name" value="SPOR"/>
    <property type="match status" value="1"/>
</dbReference>
<dbReference type="InterPro" id="IPR036680">
    <property type="entry name" value="SPOR-like_sf"/>
</dbReference>
<dbReference type="KEGG" id="copr:Cop2CBH44_06080"/>
<keyword evidence="1" id="KW-0812">Transmembrane</keyword>
<dbReference type="InterPro" id="IPR041268">
    <property type="entry name" value="HU-CCDC81_bac_2"/>
</dbReference>
<feature type="domain" description="SPOR" evidence="2">
    <location>
        <begin position="260"/>
        <end position="337"/>
    </location>
</feature>
<reference evidence="4" key="1">
    <citation type="submission" date="2020-07" db="EMBL/GenBank/DDBJ databases">
        <title>Complete genome sequencing of Coprobacter sp. strain 2CBH44.</title>
        <authorList>
            <person name="Sakamoto M."/>
            <person name="Murakami T."/>
            <person name="Mori H."/>
        </authorList>
    </citation>
    <scope>NUCLEOTIDE SEQUENCE [LARGE SCALE GENOMIC DNA]</scope>
    <source>
        <strain evidence="4">2CBH44</strain>
    </source>
</reference>
<organism evidence="3 4">
    <name type="scientific">Coprobacter secundus subsp. similis</name>
    <dbReference type="NCBI Taxonomy" id="2751153"/>
    <lineage>
        <taxon>Bacteria</taxon>
        <taxon>Pseudomonadati</taxon>
        <taxon>Bacteroidota</taxon>
        <taxon>Bacteroidia</taxon>
        <taxon>Bacteroidales</taxon>
        <taxon>Barnesiellaceae</taxon>
        <taxon>Coprobacter</taxon>
    </lineage>
</organism>